<dbReference type="EMBL" id="CALNXI010000588">
    <property type="protein sequence ID" value="CAH3029716.1"/>
    <property type="molecule type" value="Genomic_DNA"/>
</dbReference>
<keyword evidence="2" id="KW-1185">Reference proteome</keyword>
<organism evidence="1 2">
    <name type="scientific">Porites evermanni</name>
    <dbReference type="NCBI Taxonomy" id="104178"/>
    <lineage>
        <taxon>Eukaryota</taxon>
        <taxon>Metazoa</taxon>
        <taxon>Cnidaria</taxon>
        <taxon>Anthozoa</taxon>
        <taxon>Hexacorallia</taxon>
        <taxon>Scleractinia</taxon>
        <taxon>Fungiina</taxon>
        <taxon>Poritidae</taxon>
        <taxon>Porites</taxon>
    </lineage>
</organism>
<reference evidence="1 2" key="1">
    <citation type="submission" date="2022-05" db="EMBL/GenBank/DDBJ databases">
        <authorList>
            <consortium name="Genoscope - CEA"/>
            <person name="William W."/>
        </authorList>
    </citation>
    <scope>NUCLEOTIDE SEQUENCE [LARGE SCALE GENOMIC DNA]</scope>
</reference>
<proteinExistence type="predicted"/>
<evidence type="ECO:0008006" key="3">
    <source>
        <dbReference type="Google" id="ProtNLM"/>
    </source>
</evidence>
<evidence type="ECO:0000313" key="2">
    <source>
        <dbReference type="Proteomes" id="UP001159427"/>
    </source>
</evidence>
<comment type="caution">
    <text evidence="1">The sequence shown here is derived from an EMBL/GenBank/DDBJ whole genome shotgun (WGS) entry which is preliminary data.</text>
</comment>
<sequence>MSAATDLEVTLDAAGAICFDNEAVVAILTTRTSKGPALMHLLHDLLLSTACWGSTFNTAHVPGVENKIADAISRFCWQEFRQLAPDAHSSPCSIPQLLLVLGVVGVGGSISPLLAGSSLFKHQGDSIWVGAAHRVAMDTSYSCKSSYLAPPTL</sequence>
<accession>A0ABN8MQG9</accession>
<dbReference type="Proteomes" id="UP001159427">
    <property type="component" value="Unassembled WGS sequence"/>
</dbReference>
<evidence type="ECO:0000313" key="1">
    <source>
        <dbReference type="EMBL" id="CAH3029716.1"/>
    </source>
</evidence>
<protein>
    <recommendedName>
        <fullName evidence="3">RNase H type-1 domain-containing protein</fullName>
    </recommendedName>
</protein>
<gene>
    <name evidence="1" type="ORF">PEVE_00036604</name>
</gene>
<name>A0ABN8MQG9_9CNID</name>